<sequence length="1319" mass="150904">MSSIRPTDSLTSTRTQSLSSTTILNQDEIYSKVDKIKLYECILKILILEYINEARFKTPIIDETTESKNSLTTQVSPKKNRASRIYGLESNDKLSSSVYNNLEQYLNLVAMKKRGSKLDDNTRRSFLRFYSELLDPKIKEDLKTNNSLDYLLMKFTSCANKEVTKLGNFPPSDISNIVFKQCNEFVSYLIQIVEKEKNAELIIKKLNEHRDSLKPKPSTPSISNNSNSSNVKYLKPSYNVKDMDKGLIELLVKLFKVDNTKLQQDIFKFKDLAQEKQLHNDIKQILFYLDKDLGQYNPRSFVEEEYYQQWKSREQAGCEYLTNKYQIPAAMKLMSIPKLPPGEDFYVLPPSSMTRAFFTILVKLCLELQQSDTYGTPDKPLITKQSVSLINLCGKFWRIDYPTKAACVFTASHLAGILRDPLYPVNDVKDLAPVDIENSTQVLHYCKTIIEDQGKLSWEDKDSWSTKDRDEWTKNLTFSYNSTMYSIKESLQIIFSKVTKPKFGPVLVFLGDYIESDVLFTNVEQSGLVKKWEKKLSKTLLRVAELRYAELLENLPRDNSLNILHVLDISDSIVGDIKSLQKKYKNPLLGFLNVSKTVGAVMTSMFAVDSKNILKHIETYSRKKGEFIHYGDSLEAYKSLSEIRSIYNQVTLTDTPFKFNLEKFFFPSLNDWVTESSTKILNIVNEAIKSDKFEPIDLENDDKKFSTSVLDIFSLIKQFLSILDKLNWENHYQLSKVYTLLLKSISDGVLKYTNSITEKIIHELNEEEQKKLTEMNNDKRKSGGGWFDEMKNVVNNIQISSKIETEEPYNFRPETCVGLNNLSAMMQQLTQLEDILDPEMISSTVKSHEPNRQNYFTSHIFSIRLIKAENIASGSSSNLRPYVSLLDTSVRKTIGKTRTINNTSNPEWDEEFEVTLSPNANLNLSITVWDEKLGSHSVCGRAILQLDPRRFKHDGIPQEILLDLDTQGRLFIEVAVESERVDAIFVMGRAHRALLRSQERCIKLIVEKFSRFIHLCFSRNNLKSICGNNGHIKPTQSQMDDAMMPLYDYLNSNLQVLAQYLTNDLLMKVMIAAWIVVVSSADDLLLPKLVSAKTFKISNLGSKLSSKTNSQSSNNGWQSAVTSAMANVTNSMGISGFGKQLTHNELETVFSWLNFLCFDFFHNDGNGPPVKDLKNESYQALLLLPVYYDRDIDYLKQEVERLSPAFVKSLRDRNNFDNSNFNEKGRPRSLSRASTMARNKTIMANATSKARAKAKMEELEARQDPVAAQASAEDIILRLLLIRDEKSFVARRLDQREKLAHSIATERLARAAAEGKFSR</sequence>
<name>A0ACA9Y1V8_9ASCO</name>
<accession>A0ACA9Y1V8</accession>
<reference evidence="1" key="1">
    <citation type="submission" date="2022-06" db="EMBL/GenBank/DDBJ databases">
        <authorList>
            <person name="Legras J.-L."/>
            <person name="Devillers H."/>
            <person name="Grondin C."/>
        </authorList>
    </citation>
    <scope>NUCLEOTIDE SEQUENCE</scope>
    <source>
        <strain evidence="1">CLIB 1444</strain>
    </source>
</reference>
<keyword evidence="2" id="KW-1185">Reference proteome</keyword>
<evidence type="ECO:0000313" key="1">
    <source>
        <dbReference type="EMBL" id="CAH6718934.1"/>
    </source>
</evidence>
<dbReference type="Proteomes" id="UP001152531">
    <property type="component" value="Unassembled WGS sequence"/>
</dbReference>
<organism evidence="1 2">
    <name type="scientific">[Candida] jaroonii</name>
    <dbReference type="NCBI Taxonomy" id="467808"/>
    <lineage>
        <taxon>Eukaryota</taxon>
        <taxon>Fungi</taxon>
        <taxon>Dikarya</taxon>
        <taxon>Ascomycota</taxon>
        <taxon>Saccharomycotina</taxon>
        <taxon>Pichiomycetes</taxon>
        <taxon>Debaryomycetaceae</taxon>
        <taxon>Yamadazyma</taxon>
    </lineage>
</organism>
<proteinExistence type="predicted"/>
<protein>
    <submittedName>
        <fullName evidence="1">Uncharacterized protein</fullName>
    </submittedName>
</protein>
<gene>
    <name evidence="1" type="ORF">CLIB1444_01S17766</name>
</gene>
<comment type="caution">
    <text evidence="1">The sequence shown here is derived from an EMBL/GenBank/DDBJ whole genome shotgun (WGS) entry which is preliminary data.</text>
</comment>
<evidence type="ECO:0000313" key="2">
    <source>
        <dbReference type="Proteomes" id="UP001152531"/>
    </source>
</evidence>
<dbReference type="EMBL" id="CALSDN010000001">
    <property type="protein sequence ID" value="CAH6718934.1"/>
    <property type="molecule type" value="Genomic_DNA"/>
</dbReference>